<feature type="compositionally biased region" description="Polar residues" evidence="1">
    <location>
        <begin position="286"/>
        <end position="304"/>
    </location>
</feature>
<dbReference type="STRING" id="74873.A0A084VGM9"/>
<feature type="compositionally biased region" description="Basic and acidic residues" evidence="1">
    <location>
        <begin position="272"/>
        <end position="285"/>
    </location>
</feature>
<evidence type="ECO:0000313" key="2">
    <source>
        <dbReference type="EMBL" id="KFB37123.1"/>
    </source>
</evidence>
<evidence type="ECO:0000313" key="4">
    <source>
        <dbReference type="Proteomes" id="UP000030765"/>
    </source>
</evidence>
<proteinExistence type="predicted"/>
<name>A0A084VGM9_ANOSI</name>
<gene>
    <name evidence="2" type="ORF">ZHAS_00004333</name>
</gene>
<dbReference type="EnsemblMetazoa" id="ASIC004333-RA">
    <property type="protein sequence ID" value="ASIC004333-PA"/>
    <property type="gene ID" value="ASIC004333"/>
</dbReference>
<dbReference type="AlphaFoldDB" id="A0A084VGM9"/>
<keyword evidence="4" id="KW-1185">Reference proteome</keyword>
<dbReference type="OrthoDB" id="8065979at2759"/>
<reference evidence="3" key="2">
    <citation type="submission" date="2020-05" db="UniProtKB">
        <authorList>
            <consortium name="EnsemblMetazoa"/>
        </authorList>
    </citation>
    <scope>IDENTIFICATION</scope>
</reference>
<feature type="region of interest" description="Disordered" evidence="1">
    <location>
        <begin position="269"/>
        <end position="399"/>
    </location>
</feature>
<evidence type="ECO:0000256" key="1">
    <source>
        <dbReference type="SAM" id="MobiDB-lite"/>
    </source>
</evidence>
<dbReference type="EMBL" id="ATLV01013006">
    <property type="status" value="NOT_ANNOTATED_CDS"/>
    <property type="molecule type" value="Genomic_DNA"/>
</dbReference>
<feature type="compositionally biased region" description="Basic and acidic residues" evidence="1">
    <location>
        <begin position="154"/>
        <end position="170"/>
    </location>
</feature>
<dbReference type="VEuPathDB" id="VectorBase:ASIS007924"/>
<dbReference type="EMBL" id="KE524834">
    <property type="protein sequence ID" value="KFB37123.1"/>
    <property type="molecule type" value="Genomic_DNA"/>
</dbReference>
<sequence>MIIFYEYNLTHFPSSLPQANSSIFVQSQTDFINGTTAVAKKTETCIGRWEHGTIEPLQIQVPSNSLVPAAASVGSFALNSPESVSSGGQVPIPSYKKHHKYAKGQKVNKNLPSPSSSSYARAYGADENDNHNAYPGFPGYNSYSKPEDEYDEEGYPKRDVENRSLQRLADDVTASSANKSSALERRGADEPSALLSPTSPTTPSSPSAYGRLKRKLHSLLLETRIEEQTESSSHVISQSLLQLHQTSHAPRQPTPPGRFPRQLEAATAPEFRSAEEPSTHHRTGEGKSSQDCSGRASPATSTTVAARDNAAPSSEAVNHRPRRRWAALHSALVQAKAEAVGEAAPESSSRPKSPDVRAAPPSEQRLPKKRRSIRFDRTDEPPSATSRDTDTKAVVHVSY</sequence>
<organism evidence="2">
    <name type="scientific">Anopheles sinensis</name>
    <name type="common">Mosquito</name>
    <dbReference type="NCBI Taxonomy" id="74873"/>
    <lineage>
        <taxon>Eukaryota</taxon>
        <taxon>Metazoa</taxon>
        <taxon>Ecdysozoa</taxon>
        <taxon>Arthropoda</taxon>
        <taxon>Hexapoda</taxon>
        <taxon>Insecta</taxon>
        <taxon>Pterygota</taxon>
        <taxon>Neoptera</taxon>
        <taxon>Endopterygota</taxon>
        <taxon>Diptera</taxon>
        <taxon>Nematocera</taxon>
        <taxon>Culicoidea</taxon>
        <taxon>Culicidae</taxon>
        <taxon>Anophelinae</taxon>
        <taxon>Anopheles</taxon>
    </lineage>
</organism>
<evidence type="ECO:0000313" key="3">
    <source>
        <dbReference type="EnsemblMetazoa" id="ASIC004333-PA"/>
    </source>
</evidence>
<feature type="region of interest" description="Disordered" evidence="1">
    <location>
        <begin position="98"/>
        <end position="210"/>
    </location>
</feature>
<dbReference type="VEuPathDB" id="VectorBase:ASIC004333"/>
<accession>A0A084VGM9</accession>
<reference evidence="2 4" key="1">
    <citation type="journal article" date="2014" name="BMC Genomics">
        <title>Genome sequence of Anopheles sinensis provides insight into genetics basis of mosquito competence for malaria parasites.</title>
        <authorList>
            <person name="Zhou D."/>
            <person name="Zhang D."/>
            <person name="Ding G."/>
            <person name="Shi L."/>
            <person name="Hou Q."/>
            <person name="Ye Y."/>
            <person name="Xu Y."/>
            <person name="Zhou H."/>
            <person name="Xiong C."/>
            <person name="Li S."/>
            <person name="Yu J."/>
            <person name="Hong S."/>
            <person name="Yu X."/>
            <person name="Zou P."/>
            <person name="Chen C."/>
            <person name="Chang X."/>
            <person name="Wang W."/>
            <person name="Lv Y."/>
            <person name="Sun Y."/>
            <person name="Ma L."/>
            <person name="Shen B."/>
            <person name="Zhu C."/>
        </authorList>
    </citation>
    <scope>NUCLEOTIDE SEQUENCE [LARGE SCALE GENOMIC DNA]</scope>
</reference>
<protein>
    <submittedName>
        <fullName evidence="2">AGAP003827-PB-like protein</fullName>
    </submittedName>
</protein>
<dbReference type="Proteomes" id="UP000030765">
    <property type="component" value="Unassembled WGS sequence"/>
</dbReference>
<feature type="compositionally biased region" description="Low complexity" evidence="1">
    <location>
        <begin position="191"/>
        <end position="208"/>
    </location>
</feature>